<accession>A0AAD7WTI4</accession>
<comment type="caution">
    <text evidence="1">The sequence shown here is derived from an EMBL/GenBank/DDBJ whole genome shotgun (WGS) entry which is preliminary data.</text>
</comment>
<dbReference type="EMBL" id="JAINUG010000034">
    <property type="protein sequence ID" value="KAJ8408687.1"/>
    <property type="molecule type" value="Genomic_DNA"/>
</dbReference>
<evidence type="ECO:0000313" key="1">
    <source>
        <dbReference type="EMBL" id="KAJ8408687.1"/>
    </source>
</evidence>
<keyword evidence="2" id="KW-1185">Reference proteome</keyword>
<proteinExistence type="predicted"/>
<organism evidence="1 2">
    <name type="scientific">Aldrovandia affinis</name>
    <dbReference type="NCBI Taxonomy" id="143900"/>
    <lineage>
        <taxon>Eukaryota</taxon>
        <taxon>Metazoa</taxon>
        <taxon>Chordata</taxon>
        <taxon>Craniata</taxon>
        <taxon>Vertebrata</taxon>
        <taxon>Euteleostomi</taxon>
        <taxon>Actinopterygii</taxon>
        <taxon>Neopterygii</taxon>
        <taxon>Teleostei</taxon>
        <taxon>Notacanthiformes</taxon>
        <taxon>Halosauridae</taxon>
        <taxon>Aldrovandia</taxon>
    </lineage>
</organism>
<sequence>MISVTVSDSAPPATLFDALLGGQPDQLHQVAGRPPPRRPISPVSLLSGPISSSSELEWCSLSLGPVLAEFPPVVLPLRCLGSGCAHRPLCDRACPTPAFPLYSHVQPIVRCDDSSPKCSVIQPRLTERRRGYCRSSNVTFGMGRPIKSTKMRDQERTREADVVGLRESCVRLPAPVSVPLLMGQGPAGLLPLCLEKGVMRGRTGQGADTLPHCILGEVNEPAVGTGTMRIRYQTVGLIHILEQCLNRMQTMGLIHILEQCLNRMQTVGLIHTLEQFLNRMQSSI</sequence>
<evidence type="ECO:0000313" key="2">
    <source>
        <dbReference type="Proteomes" id="UP001221898"/>
    </source>
</evidence>
<dbReference type="Proteomes" id="UP001221898">
    <property type="component" value="Unassembled WGS sequence"/>
</dbReference>
<reference evidence="1" key="1">
    <citation type="journal article" date="2023" name="Science">
        <title>Genome structures resolve the early diversification of teleost fishes.</title>
        <authorList>
            <person name="Parey E."/>
            <person name="Louis A."/>
            <person name="Montfort J."/>
            <person name="Bouchez O."/>
            <person name="Roques C."/>
            <person name="Iampietro C."/>
            <person name="Lluch J."/>
            <person name="Castinel A."/>
            <person name="Donnadieu C."/>
            <person name="Desvignes T."/>
            <person name="Floi Bucao C."/>
            <person name="Jouanno E."/>
            <person name="Wen M."/>
            <person name="Mejri S."/>
            <person name="Dirks R."/>
            <person name="Jansen H."/>
            <person name="Henkel C."/>
            <person name="Chen W.J."/>
            <person name="Zahm M."/>
            <person name="Cabau C."/>
            <person name="Klopp C."/>
            <person name="Thompson A.W."/>
            <person name="Robinson-Rechavi M."/>
            <person name="Braasch I."/>
            <person name="Lecointre G."/>
            <person name="Bobe J."/>
            <person name="Postlethwait J.H."/>
            <person name="Berthelot C."/>
            <person name="Roest Crollius H."/>
            <person name="Guiguen Y."/>
        </authorList>
    </citation>
    <scope>NUCLEOTIDE SEQUENCE</scope>
    <source>
        <strain evidence="1">NC1722</strain>
    </source>
</reference>
<name>A0AAD7WTI4_9TELE</name>
<gene>
    <name evidence="1" type="ORF">AAFF_G00253220</name>
</gene>
<dbReference type="AlphaFoldDB" id="A0AAD7WTI4"/>
<protein>
    <submittedName>
        <fullName evidence="1">Uncharacterized protein</fullName>
    </submittedName>
</protein>